<sequence>MKTAALKTIGVLWLVLFLLLSACSSNALTPQQQALSELKWNYADDSIELTLTADKDLNQYDGQPHSLLLVVTQFAHPNAFSAYAGSSQQLSKLLLMPSAPPDLIGLTRLFIEPGQTRTVRLPRLEGAKMVGISAGYAHLDPQRSVKLYRIGVDVTSTGFFSKTWSACPKPLAIHLLLGPDALLRSQQSRLAKPATEQPVEGEISLPGVSQ</sequence>
<dbReference type="EMBL" id="JXDI01000002">
    <property type="protein sequence ID" value="KAF2407375.1"/>
    <property type="molecule type" value="Genomic_DNA"/>
</dbReference>
<dbReference type="InterPro" id="IPR017734">
    <property type="entry name" value="T6SS_SciN"/>
</dbReference>
<feature type="region of interest" description="Disordered" evidence="1">
    <location>
        <begin position="189"/>
        <end position="210"/>
    </location>
</feature>
<dbReference type="OrthoDB" id="8856911at2"/>
<dbReference type="NCBIfam" id="TIGR03352">
    <property type="entry name" value="VI_chp_3"/>
    <property type="match status" value="1"/>
</dbReference>
<dbReference type="InterPro" id="IPR038706">
    <property type="entry name" value="Type_VI_SciN-like_sf"/>
</dbReference>
<keyword evidence="2" id="KW-0732">Signal</keyword>
<feature type="signal peptide" evidence="2">
    <location>
        <begin position="1"/>
        <end position="27"/>
    </location>
</feature>
<evidence type="ECO:0000313" key="4">
    <source>
        <dbReference type="EMBL" id="SDN34212.1"/>
    </source>
</evidence>
<dbReference type="Proteomes" id="UP000748067">
    <property type="component" value="Unassembled WGS sequence"/>
</dbReference>
<dbReference type="Pfam" id="PF12790">
    <property type="entry name" value="T6SS-SciN"/>
    <property type="match status" value="1"/>
</dbReference>
<gene>
    <name evidence="3" type="ORF">PSAN_43040</name>
    <name evidence="4" type="ORF">SAMN04490179_3756</name>
</gene>
<keyword evidence="6" id="KW-1185">Reference proteome</keyword>
<dbReference type="RefSeq" id="WP_083358419.1">
    <property type="nucleotide sequence ID" value="NZ_JXDI01000002.1"/>
</dbReference>
<reference evidence="3 6" key="1">
    <citation type="submission" date="2015-01" db="EMBL/GenBank/DDBJ databases">
        <title>Genome Sequence of Pseudomonas antarctica CMS 35.</title>
        <authorList>
            <person name="Voget S."/>
            <person name="Chow J."/>
            <person name="Daniel R."/>
            <person name="Streit W."/>
        </authorList>
    </citation>
    <scope>NUCLEOTIDE SEQUENCE [LARGE SCALE GENOMIC DNA]</scope>
    <source>
        <strain evidence="3 6">CMS 35</strain>
    </source>
</reference>
<reference evidence="4 5" key="2">
    <citation type="submission" date="2016-10" db="EMBL/GenBank/DDBJ databases">
        <authorList>
            <person name="de Groot N.N."/>
        </authorList>
    </citation>
    <scope>NUCLEOTIDE SEQUENCE [LARGE SCALE GENOMIC DNA]</scope>
    <source>
        <strain evidence="4 5">BS2772</strain>
    </source>
</reference>
<proteinExistence type="predicted"/>
<feature type="chain" id="PRO_5009246850" evidence="2">
    <location>
        <begin position="28"/>
        <end position="210"/>
    </location>
</feature>
<name>A0A1H0AKV0_9PSED</name>
<evidence type="ECO:0000313" key="5">
    <source>
        <dbReference type="Proteomes" id="UP000182470"/>
    </source>
</evidence>
<protein>
    <submittedName>
        <fullName evidence="3 4">Type VI secretion lipoprotein</fullName>
    </submittedName>
</protein>
<evidence type="ECO:0000313" key="3">
    <source>
        <dbReference type="EMBL" id="KAF2407375.1"/>
    </source>
</evidence>
<accession>A0A1H0AKV0</accession>
<dbReference type="PROSITE" id="PS51257">
    <property type="entry name" value="PROKAR_LIPOPROTEIN"/>
    <property type="match status" value="1"/>
</dbReference>
<dbReference type="Gene3D" id="2.60.40.4150">
    <property type="entry name" value="Type VI secretion system, lipoprotein SciN"/>
    <property type="match status" value="1"/>
</dbReference>
<organism evidence="4 5">
    <name type="scientific">Pseudomonas antarctica</name>
    <dbReference type="NCBI Taxonomy" id="219572"/>
    <lineage>
        <taxon>Bacteria</taxon>
        <taxon>Pseudomonadati</taxon>
        <taxon>Pseudomonadota</taxon>
        <taxon>Gammaproteobacteria</taxon>
        <taxon>Pseudomonadales</taxon>
        <taxon>Pseudomonadaceae</taxon>
        <taxon>Pseudomonas</taxon>
    </lineage>
</organism>
<evidence type="ECO:0000256" key="1">
    <source>
        <dbReference type="SAM" id="MobiDB-lite"/>
    </source>
</evidence>
<dbReference type="EMBL" id="LT629704">
    <property type="protein sequence ID" value="SDN34212.1"/>
    <property type="molecule type" value="Genomic_DNA"/>
</dbReference>
<evidence type="ECO:0000313" key="6">
    <source>
        <dbReference type="Proteomes" id="UP000748067"/>
    </source>
</evidence>
<evidence type="ECO:0000256" key="2">
    <source>
        <dbReference type="SAM" id="SignalP"/>
    </source>
</evidence>
<dbReference type="Proteomes" id="UP000182470">
    <property type="component" value="Chromosome I"/>
</dbReference>
<keyword evidence="4" id="KW-0449">Lipoprotein</keyword>
<dbReference type="AlphaFoldDB" id="A0A1H0AKV0"/>